<dbReference type="STRING" id="946078.GA0070622_3536"/>
<keyword evidence="1" id="KW-0472">Membrane</keyword>
<evidence type="ECO:0000313" key="3">
    <source>
        <dbReference type="Proteomes" id="UP000199558"/>
    </source>
</evidence>
<dbReference type="AlphaFoldDB" id="A0A1A9BBI0"/>
<gene>
    <name evidence="2" type="ORF">GA0070622_3536</name>
</gene>
<name>A0A1A9BBI0_9ACTN</name>
<feature type="transmembrane region" description="Helical" evidence="1">
    <location>
        <begin position="159"/>
        <end position="177"/>
    </location>
</feature>
<dbReference type="OrthoDB" id="5191116at2"/>
<dbReference type="EMBL" id="FLRH01000003">
    <property type="protein sequence ID" value="SBT66513.1"/>
    <property type="molecule type" value="Genomic_DNA"/>
</dbReference>
<evidence type="ECO:0000313" key="2">
    <source>
        <dbReference type="EMBL" id="SBT66513.1"/>
    </source>
</evidence>
<dbReference type="InterPro" id="IPR009339">
    <property type="entry name" value="DUF998"/>
</dbReference>
<reference evidence="3" key="1">
    <citation type="submission" date="2016-06" db="EMBL/GenBank/DDBJ databases">
        <authorList>
            <person name="Varghese N."/>
            <person name="Submissions Spin"/>
        </authorList>
    </citation>
    <scope>NUCLEOTIDE SEQUENCE [LARGE SCALE GENOMIC DNA]</scope>
    <source>
        <strain evidence="3">DSM 45794</strain>
    </source>
</reference>
<keyword evidence="3" id="KW-1185">Reference proteome</keyword>
<feature type="transmembrane region" description="Helical" evidence="1">
    <location>
        <begin position="189"/>
        <end position="206"/>
    </location>
</feature>
<dbReference type="Proteomes" id="UP000199558">
    <property type="component" value="Unassembled WGS sequence"/>
</dbReference>
<evidence type="ECO:0000256" key="1">
    <source>
        <dbReference type="SAM" id="Phobius"/>
    </source>
</evidence>
<dbReference type="RefSeq" id="WP_091574287.1">
    <property type="nucleotide sequence ID" value="NZ_FLRH01000003.1"/>
</dbReference>
<keyword evidence="1" id="KW-1133">Transmembrane helix</keyword>
<organism evidence="2 3">
    <name type="scientific">Micromonospora sediminicola</name>
    <dbReference type="NCBI Taxonomy" id="946078"/>
    <lineage>
        <taxon>Bacteria</taxon>
        <taxon>Bacillati</taxon>
        <taxon>Actinomycetota</taxon>
        <taxon>Actinomycetes</taxon>
        <taxon>Micromonosporales</taxon>
        <taxon>Micromonosporaceae</taxon>
        <taxon>Micromonospora</taxon>
    </lineage>
</organism>
<dbReference type="Pfam" id="PF06197">
    <property type="entry name" value="DUF998"/>
    <property type="match status" value="1"/>
</dbReference>
<feature type="transmembrane region" description="Helical" evidence="1">
    <location>
        <begin position="98"/>
        <end position="115"/>
    </location>
</feature>
<keyword evidence="1" id="KW-0812">Transmembrane</keyword>
<protein>
    <submittedName>
        <fullName evidence="2">Hypothetical membrane protein</fullName>
    </submittedName>
</protein>
<feature type="transmembrane region" description="Helical" evidence="1">
    <location>
        <begin position="127"/>
        <end position="147"/>
    </location>
</feature>
<proteinExistence type="predicted"/>
<feature type="transmembrane region" description="Helical" evidence="1">
    <location>
        <begin position="67"/>
        <end position="86"/>
    </location>
</feature>
<sequence>MTRDRIAATCWLLAAALFLTANVVVGLAWRHPRFSWAEHNISDLGNVGCGVWDTTRPRLVCSPWHPVMNAAFVAVGVLLALGLLLARTAPGSGRAAGATRWLTLAAAVGYVLAGARPADVDENGHLLAALLIFLCGNAGMLVAATAARPPLLRAMRGASVLLGATGTVGVALFWARVDVGIGVGGMERVAVLPLLGWVTLAGLRLLRFRRGRPLS</sequence>
<accession>A0A1A9BBI0</accession>